<gene>
    <name evidence="9" type="ORF">GCM10022202_17220</name>
</gene>
<feature type="transmembrane region" description="Helical" evidence="8">
    <location>
        <begin position="131"/>
        <end position="150"/>
    </location>
</feature>
<keyword evidence="7 8" id="KW-0472">Membrane</keyword>
<feature type="transmembrane region" description="Helical" evidence="8">
    <location>
        <begin position="72"/>
        <end position="92"/>
    </location>
</feature>
<dbReference type="SUPFAM" id="SSF81345">
    <property type="entry name" value="ABC transporter involved in vitamin B12 uptake, BtuC"/>
    <property type="match status" value="1"/>
</dbReference>
<evidence type="ECO:0000256" key="2">
    <source>
        <dbReference type="ARBA" id="ARBA00007935"/>
    </source>
</evidence>
<feature type="transmembrane region" description="Helical" evidence="8">
    <location>
        <begin position="289"/>
        <end position="314"/>
    </location>
</feature>
<dbReference type="CDD" id="cd06550">
    <property type="entry name" value="TM_ABC_iron-siderophores_like"/>
    <property type="match status" value="1"/>
</dbReference>
<accession>A0ABP7BF36</accession>
<evidence type="ECO:0000313" key="10">
    <source>
        <dbReference type="Proteomes" id="UP001410795"/>
    </source>
</evidence>
<evidence type="ECO:0000256" key="8">
    <source>
        <dbReference type="SAM" id="Phobius"/>
    </source>
</evidence>
<dbReference type="RefSeq" id="WP_221857969.1">
    <property type="nucleotide sequence ID" value="NZ_BAAAYV010000006.1"/>
</dbReference>
<feature type="transmembrane region" description="Helical" evidence="8">
    <location>
        <begin position="252"/>
        <end position="277"/>
    </location>
</feature>
<evidence type="ECO:0000256" key="5">
    <source>
        <dbReference type="ARBA" id="ARBA00022692"/>
    </source>
</evidence>
<keyword evidence="5 8" id="KW-0812">Transmembrane</keyword>
<keyword evidence="4" id="KW-1003">Cell membrane</keyword>
<feature type="transmembrane region" description="Helical" evidence="8">
    <location>
        <begin position="104"/>
        <end position="125"/>
    </location>
</feature>
<comment type="caution">
    <text evidence="9">The sequence shown here is derived from an EMBL/GenBank/DDBJ whole genome shotgun (WGS) entry which is preliminary data.</text>
</comment>
<dbReference type="PANTHER" id="PTHR30472:SF1">
    <property type="entry name" value="FE(3+) DICITRATE TRANSPORT SYSTEM PERMEASE PROTEIN FECC-RELATED"/>
    <property type="match status" value="1"/>
</dbReference>
<dbReference type="InterPro" id="IPR000522">
    <property type="entry name" value="ABC_transptr_permease_BtuC"/>
</dbReference>
<feature type="transmembrane region" description="Helical" evidence="8">
    <location>
        <begin position="21"/>
        <end position="41"/>
    </location>
</feature>
<sequence>MSPDRSPGGAPALGSRRPLRTIGLAIAACLLVVLLGLSLVVGSAPIPLAEVIAALTEHDGSPTHITITEARIPRTLLGLAVGVALGVSGALMQALTRNPLADPGILGVNAGAGFAVTLGVALSGVTRIDQYLPLALVGAVVATIAVFAMAGGSRGTASPVRLTLVGVALAAVLMGVSQTLALIDPDTFDRMRFWGAGTIADRPPGTLEAIALPILAGLAIAALCARPLDAIALGDDAARALGLRLGLVRSGVLVSVTLLAGAATAAAGPLVFVGLVVPHIVRGITGPRWTWIVAYSALLSPALLVGADVLGRVVVLPAELQVGIVMPLVGAPVLVALVRGRRARNL</sequence>
<keyword evidence="3" id="KW-0813">Transport</keyword>
<feature type="transmembrane region" description="Helical" evidence="8">
    <location>
        <begin position="320"/>
        <end position="338"/>
    </location>
</feature>
<dbReference type="InterPro" id="IPR037294">
    <property type="entry name" value="ABC_BtuC-like"/>
</dbReference>
<organism evidence="9 10">
    <name type="scientific">Microbacterium marinilacus</name>
    <dbReference type="NCBI Taxonomy" id="415209"/>
    <lineage>
        <taxon>Bacteria</taxon>
        <taxon>Bacillati</taxon>
        <taxon>Actinomycetota</taxon>
        <taxon>Actinomycetes</taxon>
        <taxon>Micrococcales</taxon>
        <taxon>Microbacteriaceae</taxon>
        <taxon>Microbacterium</taxon>
    </lineage>
</organism>
<dbReference type="EMBL" id="BAAAYV010000006">
    <property type="protein sequence ID" value="GAA3657430.1"/>
    <property type="molecule type" value="Genomic_DNA"/>
</dbReference>
<feature type="transmembrane region" description="Helical" evidence="8">
    <location>
        <begin position="162"/>
        <end position="183"/>
    </location>
</feature>
<evidence type="ECO:0000313" key="9">
    <source>
        <dbReference type="EMBL" id="GAA3657430.1"/>
    </source>
</evidence>
<keyword evidence="6 8" id="KW-1133">Transmembrane helix</keyword>
<evidence type="ECO:0000256" key="1">
    <source>
        <dbReference type="ARBA" id="ARBA00004651"/>
    </source>
</evidence>
<comment type="subcellular location">
    <subcellularLocation>
        <location evidence="1">Cell membrane</location>
        <topology evidence="1">Multi-pass membrane protein</topology>
    </subcellularLocation>
</comment>
<proteinExistence type="inferred from homology"/>
<evidence type="ECO:0000256" key="4">
    <source>
        <dbReference type="ARBA" id="ARBA00022475"/>
    </source>
</evidence>
<comment type="similarity">
    <text evidence="2">Belongs to the binding-protein-dependent transport system permease family. FecCD subfamily.</text>
</comment>
<dbReference type="Pfam" id="PF01032">
    <property type="entry name" value="FecCD"/>
    <property type="match status" value="1"/>
</dbReference>
<dbReference type="PANTHER" id="PTHR30472">
    <property type="entry name" value="FERRIC ENTEROBACTIN TRANSPORT SYSTEM PERMEASE PROTEIN"/>
    <property type="match status" value="1"/>
</dbReference>
<dbReference type="Proteomes" id="UP001410795">
    <property type="component" value="Unassembled WGS sequence"/>
</dbReference>
<protein>
    <submittedName>
        <fullName evidence="9">Iron chelate uptake ABC transporter family permease subunit</fullName>
    </submittedName>
</protein>
<evidence type="ECO:0000256" key="6">
    <source>
        <dbReference type="ARBA" id="ARBA00022989"/>
    </source>
</evidence>
<name>A0ABP7BF36_9MICO</name>
<evidence type="ECO:0000256" key="7">
    <source>
        <dbReference type="ARBA" id="ARBA00023136"/>
    </source>
</evidence>
<keyword evidence="10" id="KW-1185">Reference proteome</keyword>
<evidence type="ECO:0000256" key="3">
    <source>
        <dbReference type="ARBA" id="ARBA00022448"/>
    </source>
</evidence>
<dbReference type="Gene3D" id="1.10.3470.10">
    <property type="entry name" value="ABC transporter involved in vitamin B12 uptake, BtuC"/>
    <property type="match status" value="1"/>
</dbReference>
<reference evidence="10" key="1">
    <citation type="journal article" date="2019" name="Int. J. Syst. Evol. Microbiol.">
        <title>The Global Catalogue of Microorganisms (GCM) 10K type strain sequencing project: providing services to taxonomists for standard genome sequencing and annotation.</title>
        <authorList>
            <consortium name="The Broad Institute Genomics Platform"/>
            <consortium name="The Broad Institute Genome Sequencing Center for Infectious Disease"/>
            <person name="Wu L."/>
            <person name="Ma J."/>
        </authorList>
    </citation>
    <scope>NUCLEOTIDE SEQUENCE [LARGE SCALE GENOMIC DNA]</scope>
    <source>
        <strain evidence="10">JCM 16546</strain>
    </source>
</reference>